<dbReference type="InterPro" id="IPR035969">
    <property type="entry name" value="Rab-GAP_TBC_sf"/>
</dbReference>
<evidence type="ECO:0000313" key="6">
    <source>
        <dbReference type="EMBL" id="QSL65223.1"/>
    </source>
</evidence>
<organism evidence="6 7">
    <name type="scientific">Pneumocystis wakefieldiae</name>
    <dbReference type="NCBI Taxonomy" id="38082"/>
    <lineage>
        <taxon>Eukaryota</taxon>
        <taxon>Fungi</taxon>
        <taxon>Dikarya</taxon>
        <taxon>Ascomycota</taxon>
        <taxon>Taphrinomycotina</taxon>
        <taxon>Pneumocystomycetes</taxon>
        <taxon>Pneumocystaceae</taxon>
        <taxon>Pneumocystis</taxon>
    </lineage>
</organism>
<evidence type="ECO:0000256" key="3">
    <source>
        <dbReference type="SAM" id="Coils"/>
    </source>
</evidence>
<dbReference type="Proteomes" id="UP000663699">
    <property type="component" value="Chromosome 5"/>
</dbReference>
<dbReference type="EMBL" id="CP054536">
    <property type="protein sequence ID" value="QSL65223.1"/>
    <property type="molecule type" value="Genomic_DNA"/>
</dbReference>
<dbReference type="FunFam" id="1.10.8.270:FF:000001">
    <property type="entry name" value="TBC1 domain family member 1"/>
    <property type="match status" value="1"/>
</dbReference>
<keyword evidence="7" id="KW-1185">Reference proteome</keyword>
<name>A0A899FX68_9ASCO</name>
<dbReference type="OrthoDB" id="159449at2759"/>
<reference evidence="6" key="1">
    <citation type="submission" date="2020-06" db="EMBL/GenBank/DDBJ databases">
        <title>Genomes of multiple members of Pneumocystis genus reveal paths to human pathogen Pneumocystis jirovecii.</title>
        <authorList>
            <person name="Cisse O.H."/>
            <person name="Ma L."/>
            <person name="Dekker J."/>
            <person name="Khil P."/>
            <person name="Jo J."/>
            <person name="Brenchley J."/>
            <person name="Blair R."/>
            <person name="Pahar B."/>
            <person name="Chabe M."/>
            <person name="Van Rompay K.A."/>
            <person name="Keesler R."/>
            <person name="Sukura A."/>
            <person name="Hirsch V."/>
            <person name="Kutty G."/>
            <person name="Liu Y."/>
            <person name="Peng L."/>
            <person name="Chen J."/>
            <person name="Song J."/>
            <person name="Weissenbacher-Lang C."/>
            <person name="Xu J."/>
            <person name="Upham N.S."/>
            <person name="Stajich J.E."/>
            <person name="Cuomo C.A."/>
            <person name="Cushion M.T."/>
            <person name="Kovacs J.A."/>
        </authorList>
    </citation>
    <scope>NUCLEOTIDE SEQUENCE</scope>
    <source>
        <strain evidence="6">2A</strain>
    </source>
</reference>
<protein>
    <recommendedName>
        <fullName evidence="5">Rab-GAP TBC domain-containing protein</fullName>
    </recommendedName>
</protein>
<evidence type="ECO:0000256" key="1">
    <source>
        <dbReference type="ARBA" id="ARBA00022468"/>
    </source>
</evidence>
<dbReference type="Gene3D" id="1.10.8.270">
    <property type="entry name" value="putative rabgap domain of human tbc1 domain family member 14 like domains"/>
    <property type="match status" value="1"/>
</dbReference>
<evidence type="ECO:0000256" key="4">
    <source>
        <dbReference type="SAM" id="MobiDB-lite"/>
    </source>
</evidence>
<gene>
    <name evidence="6" type="ORF">MERGE_002532</name>
</gene>
<dbReference type="FunFam" id="1.10.10.750:FF:000003">
    <property type="entry name" value="GTPase activating protein (Evi5)"/>
    <property type="match status" value="1"/>
</dbReference>
<dbReference type="AlphaFoldDB" id="A0A899FX68"/>
<feature type="region of interest" description="Disordered" evidence="4">
    <location>
        <begin position="36"/>
        <end position="66"/>
    </location>
</feature>
<evidence type="ECO:0000313" key="7">
    <source>
        <dbReference type="Proteomes" id="UP000663699"/>
    </source>
</evidence>
<feature type="compositionally biased region" description="Polar residues" evidence="4">
    <location>
        <begin position="37"/>
        <end position="47"/>
    </location>
</feature>
<accession>A0A899FX68</accession>
<dbReference type="PANTHER" id="PTHR47219:SF9">
    <property type="entry name" value="GTPASE ACTIVATING PROTEIN AND CENTROSOME-ASSOCIATED, ISOFORM B"/>
    <property type="match status" value="1"/>
</dbReference>
<dbReference type="GO" id="GO:0005096">
    <property type="term" value="F:GTPase activator activity"/>
    <property type="evidence" value="ECO:0007669"/>
    <property type="project" value="UniProtKB-KW"/>
</dbReference>
<dbReference type="PANTHER" id="PTHR47219">
    <property type="entry name" value="RAB GTPASE-ACTIVATING PROTEIN 1-LIKE"/>
    <property type="match status" value="1"/>
</dbReference>
<feature type="domain" description="Rab-GAP TBC" evidence="5">
    <location>
        <begin position="139"/>
        <end position="324"/>
    </location>
</feature>
<evidence type="ECO:0000256" key="2">
    <source>
        <dbReference type="ARBA" id="ARBA00023054"/>
    </source>
</evidence>
<dbReference type="SUPFAM" id="SSF47923">
    <property type="entry name" value="Ypt/Rab-GAP domain of gyp1p"/>
    <property type="match status" value="2"/>
</dbReference>
<dbReference type="InterPro" id="IPR050302">
    <property type="entry name" value="Rab_GAP_TBC_domain"/>
</dbReference>
<dbReference type="FunFam" id="1.10.472.80:FF:000027">
    <property type="entry name" value="GTPase activating protein (Evi5)"/>
    <property type="match status" value="1"/>
</dbReference>
<dbReference type="InterPro" id="IPR000195">
    <property type="entry name" value="Rab-GAP-TBC_dom"/>
</dbReference>
<keyword evidence="1" id="KW-0343">GTPase activation</keyword>
<dbReference type="GO" id="GO:0031267">
    <property type="term" value="F:small GTPase binding"/>
    <property type="evidence" value="ECO:0007669"/>
    <property type="project" value="TreeGrafter"/>
</dbReference>
<feature type="coiled-coil region" evidence="3">
    <location>
        <begin position="626"/>
        <end position="660"/>
    </location>
</feature>
<evidence type="ECO:0000259" key="5">
    <source>
        <dbReference type="PROSITE" id="PS50086"/>
    </source>
</evidence>
<dbReference type="PROSITE" id="PS50086">
    <property type="entry name" value="TBC_RABGAP"/>
    <property type="match status" value="1"/>
</dbReference>
<sequence length="764" mass="88161">MLEYYKISAFWNSERIFCIQRANIPKMKKKQDKLIAGNNTHETQKNPNPLVPVPEKENRNQENPKLVSSRLLRSQLPLQYFRNLVNMRIKDPIISSFPTNNIIFADDISDLDFWITLITDYSSTAIQLSDFLTKKIREGIPHPLRGLVWQSMSGAQNTHLEKLFRTLRHKESPYDRIIACDLARTFPCVDMFKEEGGDGQRKLHLVLRAFSLYDTEVGYCQGLGFIVAPLLMNMFDHEAFCVLVRLMECYDMRTIFTVDLSGLHLRLFQFEHFLSLCIPSIASYFNSIGISPFMYASQWFLSMFAVTCPLPTLHRIYDVIFGEGALETIIRIAIALIIKNETHILSIDFEENLQFLLSPELWAAYDSNDDQLISDAVGLESVVTQYSLAELEQKFNRDNAKNHKNPMKFTSNEIQRTDIKFPEKVWDKTDISLPIFLNSSTNDDLLYKCDNTQKNLLESDNSTSSTYPKSSKLKKVGGPSLPGTLCKKLSFKKVSTSNNLFERDSKELHYQIEDLVMALNSLQKEHTSIIEQLETLTRASLKYKNIALKLIEIINNSDLSDRKTSNHKELNKENTNEKSHVFVLNGFVSSNENDRSETYNKNEIIQELAKQLYDPFIPPNPLSEELLSLQEKLSCEQSKVKDLKKQIDLKDLEITNIKNKIRDIYMYWNQALKENFKVQRTNSEVKLKQPIYLNNIQKDFSSSYSSTNKDLRQLEFPQHYENSSPNTNILCQLQQKYNILETLASLSYSTPSSLSILDNNSSKI</sequence>
<dbReference type="SMART" id="SM00164">
    <property type="entry name" value="TBC"/>
    <property type="match status" value="1"/>
</dbReference>
<dbReference type="Gene3D" id="1.10.472.80">
    <property type="entry name" value="Ypt/Rab-GAP domain of gyp1p, domain 3"/>
    <property type="match status" value="1"/>
</dbReference>
<dbReference type="Pfam" id="PF23436">
    <property type="entry name" value="RabGap-TBC_2"/>
    <property type="match status" value="1"/>
</dbReference>
<keyword evidence="2 3" id="KW-0175">Coiled coil</keyword>
<proteinExistence type="predicted"/>
<dbReference type="Gene3D" id="1.10.10.750">
    <property type="entry name" value="Ypt/Rab-GAP domain of gyp1p, domain 1"/>
    <property type="match status" value="1"/>
</dbReference>